<evidence type="ECO:0008006" key="3">
    <source>
        <dbReference type="Google" id="ProtNLM"/>
    </source>
</evidence>
<dbReference type="NCBIfam" id="NF038123">
    <property type="entry name" value="NF038123_dom"/>
    <property type="match status" value="1"/>
</dbReference>
<organism evidence="2">
    <name type="scientific">Oscillatoriales cyanobacterium SpSt-402</name>
    <dbReference type="NCBI Taxonomy" id="2282168"/>
    <lineage>
        <taxon>Bacteria</taxon>
        <taxon>Bacillati</taxon>
        <taxon>Cyanobacteriota</taxon>
        <taxon>Cyanophyceae</taxon>
        <taxon>Oscillatoriophycideae</taxon>
        <taxon>Oscillatoriales</taxon>
    </lineage>
</organism>
<dbReference type="AlphaFoldDB" id="A0A832H4P1"/>
<accession>A0A832H4P1</accession>
<dbReference type="EMBL" id="DSRD01000862">
    <property type="protein sequence ID" value="HGW95351.1"/>
    <property type="molecule type" value="Genomic_DNA"/>
</dbReference>
<evidence type="ECO:0000313" key="2">
    <source>
        <dbReference type="EMBL" id="HGW95351.1"/>
    </source>
</evidence>
<proteinExistence type="predicted"/>
<reference evidence="2" key="1">
    <citation type="journal article" date="2020" name="mSystems">
        <title>Genome- and Community-Level Interaction Insights into Carbon Utilization and Element Cycling Functions of Hydrothermarchaeota in Hydrothermal Sediment.</title>
        <authorList>
            <person name="Zhou Z."/>
            <person name="Liu Y."/>
            <person name="Xu W."/>
            <person name="Pan J."/>
            <person name="Luo Z.H."/>
            <person name="Li M."/>
        </authorList>
    </citation>
    <scope>NUCLEOTIDE SEQUENCE [LARGE SCALE GENOMIC DNA]</scope>
    <source>
        <strain evidence="2">SpSt-402</strain>
    </source>
</reference>
<feature type="region of interest" description="Disordered" evidence="1">
    <location>
        <begin position="214"/>
        <end position="234"/>
    </location>
</feature>
<comment type="caution">
    <text evidence="2">The sequence shown here is derived from an EMBL/GenBank/DDBJ whole genome shotgun (WGS) entry which is preliminary data.</text>
</comment>
<sequence length="264" mass="28262">MGFRKLAIGVTLTIAAQGFANVSQATPYRTDSPLNLVDYVISQQRELQVAQVKATKFKVRIENILTKNEFTASNGTKWTLDFSPGVWLISSNSSPLFTPGQKDRGQGIEAIAEDGNPTNLAKVLHSQKSVQSSGVFNTAVGATKTGGIRPGQAFEFTVTALPGQKLSLVTMFGQSNDWFYAPKSGIALFDANGNPVQGNVTTQIGLWNAGTEVDEEPGIGTTQGPRQKAPNTGVDENGVVQAVQDQAAYAQTSRLMRVTITPER</sequence>
<protein>
    <recommendedName>
        <fullName evidence="3">Spondin domain-containing protein</fullName>
    </recommendedName>
</protein>
<gene>
    <name evidence="2" type="ORF">ENR47_13910</name>
</gene>
<dbReference type="InterPro" id="IPR038678">
    <property type="entry name" value="Spondin_N_sf"/>
</dbReference>
<dbReference type="Gene3D" id="2.60.40.2130">
    <property type="entry name" value="F-spondin domain"/>
    <property type="match status" value="1"/>
</dbReference>
<evidence type="ECO:0000256" key="1">
    <source>
        <dbReference type="SAM" id="MobiDB-lite"/>
    </source>
</evidence>
<dbReference type="InterPro" id="IPR009465">
    <property type="entry name" value="Spondin_N"/>
</dbReference>
<name>A0A832H4P1_9CYAN</name>